<dbReference type="Pfam" id="PF02272">
    <property type="entry name" value="DHHA1"/>
    <property type="match status" value="1"/>
</dbReference>
<name>A0ABW4D7T3_9LACO</name>
<feature type="region of interest" description="Disordered" evidence="6">
    <location>
        <begin position="568"/>
        <end position="595"/>
    </location>
</feature>
<evidence type="ECO:0000313" key="11">
    <source>
        <dbReference type="EMBL" id="MFD1456693.1"/>
    </source>
</evidence>
<organism evidence="11 12">
    <name type="scientific">Levilactobacillus lanxiensis</name>
    <dbReference type="NCBI Taxonomy" id="2799568"/>
    <lineage>
        <taxon>Bacteria</taxon>
        <taxon>Bacillati</taxon>
        <taxon>Bacillota</taxon>
        <taxon>Bacilli</taxon>
        <taxon>Lactobacillales</taxon>
        <taxon>Lactobacillaceae</taxon>
        <taxon>Levilactobacillus</taxon>
    </lineage>
</organism>
<gene>
    <name evidence="11" type="primary">recJ</name>
    <name evidence="11" type="ORF">ACFQ44_13620</name>
</gene>
<evidence type="ECO:0000259" key="8">
    <source>
        <dbReference type="Pfam" id="PF02272"/>
    </source>
</evidence>
<comment type="caution">
    <text evidence="11">The sequence shown here is derived from an EMBL/GenBank/DDBJ whole genome shotgun (WGS) entry which is preliminary data.</text>
</comment>
<feature type="domain" description="RecJ OB" evidence="10">
    <location>
        <begin position="456"/>
        <end position="561"/>
    </location>
</feature>
<protein>
    <recommendedName>
        <fullName evidence="2">Single-stranded-DNA-specific exonuclease RecJ</fullName>
    </recommendedName>
</protein>
<dbReference type="InterPro" id="IPR038763">
    <property type="entry name" value="DHH_sf"/>
</dbReference>
<evidence type="ECO:0000256" key="1">
    <source>
        <dbReference type="ARBA" id="ARBA00005915"/>
    </source>
</evidence>
<dbReference type="Gene3D" id="3.90.1640.30">
    <property type="match status" value="1"/>
</dbReference>
<dbReference type="RefSeq" id="WP_203647148.1">
    <property type="nucleotide sequence ID" value="NZ_BOLN01000017.1"/>
</dbReference>
<dbReference type="InterPro" id="IPR018779">
    <property type="entry name" value="RecJ_C"/>
</dbReference>
<feature type="domain" description="DHHA1" evidence="8">
    <location>
        <begin position="350"/>
        <end position="439"/>
    </location>
</feature>
<dbReference type="NCBIfam" id="TIGR00644">
    <property type="entry name" value="recJ"/>
    <property type="match status" value="1"/>
</dbReference>
<dbReference type="Pfam" id="PF10141">
    <property type="entry name" value="ssDNA-exonuc_C"/>
    <property type="match status" value="1"/>
</dbReference>
<dbReference type="Pfam" id="PF17768">
    <property type="entry name" value="RecJ_OB"/>
    <property type="match status" value="1"/>
</dbReference>
<dbReference type="PANTHER" id="PTHR30255:SF2">
    <property type="entry name" value="SINGLE-STRANDED-DNA-SPECIFIC EXONUCLEASE RECJ"/>
    <property type="match status" value="1"/>
</dbReference>
<evidence type="ECO:0000256" key="5">
    <source>
        <dbReference type="ARBA" id="ARBA00022839"/>
    </source>
</evidence>
<feature type="domain" description="Single-stranded-DNA-specific exonuclease RecJ C-terminal" evidence="9">
    <location>
        <begin position="599"/>
        <end position="790"/>
    </location>
</feature>
<evidence type="ECO:0000259" key="10">
    <source>
        <dbReference type="Pfam" id="PF17768"/>
    </source>
</evidence>
<feature type="domain" description="DDH" evidence="7">
    <location>
        <begin position="84"/>
        <end position="228"/>
    </location>
</feature>
<keyword evidence="5 11" id="KW-0269">Exonuclease</keyword>
<reference evidence="12" key="1">
    <citation type="journal article" date="2019" name="Int. J. Syst. Evol. Microbiol.">
        <title>The Global Catalogue of Microorganisms (GCM) 10K type strain sequencing project: providing services to taxonomists for standard genome sequencing and annotation.</title>
        <authorList>
            <consortium name="The Broad Institute Genomics Platform"/>
            <consortium name="The Broad Institute Genome Sequencing Center for Infectious Disease"/>
            <person name="Wu L."/>
            <person name="Ma J."/>
        </authorList>
    </citation>
    <scope>NUCLEOTIDE SEQUENCE [LARGE SCALE GENOMIC DNA]</scope>
    <source>
        <strain evidence="12">CCM 8979</strain>
    </source>
</reference>
<keyword evidence="3" id="KW-0540">Nuclease</keyword>
<comment type="similarity">
    <text evidence="1">Belongs to the RecJ family.</text>
</comment>
<dbReference type="InterPro" id="IPR004610">
    <property type="entry name" value="RecJ"/>
</dbReference>
<evidence type="ECO:0000256" key="6">
    <source>
        <dbReference type="SAM" id="MobiDB-lite"/>
    </source>
</evidence>
<sequence length="801" mass="86315">MIAAQYQWNIKHVDQPSAEAQAVAQAESISPIVAQILWNRGYQTAETVHTFLNPGPEQLHDPNLLHDMAKGVARIEDAIGADQQITIYGDYDADGVTSTSILYETLNEMGAKVNYYIPNRFTDGYGPNVAAFKKLIAAGTQLFVTVDNGVAGNEAIAVANEAGVDVVVTDHHELPQELPAAYAIIHPRYPGAEYPFGGLSGAGVAFKVAQALREEIPQDLLDLAAIGTVADLVPLVDENRVLVYYGLQLLKQDERPGLQVLMSGAGLKPAELDEQSIGFGIAPRLNALGRLDDASPAVELLTTLDDERAKSLANDTEQKNRHRQDLVKQISAAALAEAADADHRDRPTLIISGHDWHEGVLGIVASKVVETTGKPTLVVNIQDGRAKGSGRSVEAFNLFTALDGHRDLMTAFGGHHMAVGLTFPEDQLGALADALDAEAATQKLTESGPSELAVAASLKVGDVTMPLYQELAKMAPFGTDNLQPLFAFESATLTQIKAIGQDHSHLKFQLQEGQHQLNAIQFGAGKNVPALTAAPSDAAVLGAIEDNVWQGWHSLQVMVKDLKLTATTATPEPTTTPTVAEAQPTAPQAATSAPATGRVVDARTMHLNQAMFTAFGVYVFFHRNVYQQLAGQLPTGATALLVDGSVQQPLPADTPAFIVDCPDDTTDLTRVLAELKPQQVTAYLYKKESLSQLGMPTRAQYAKLFKFVATHQQVDVGHQLDQLATFLRLPRTQLVFMIQVFFESGFITIDHGIMNGVAHPEHKDLTMAPSYQLREQQMQTEDALLSCPTAALVQRLQASLT</sequence>
<evidence type="ECO:0000256" key="3">
    <source>
        <dbReference type="ARBA" id="ARBA00022722"/>
    </source>
</evidence>
<evidence type="ECO:0000313" key="12">
    <source>
        <dbReference type="Proteomes" id="UP001597189"/>
    </source>
</evidence>
<accession>A0ABW4D7T3</accession>
<evidence type="ECO:0000259" key="9">
    <source>
        <dbReference type="Pfam" id="PF10141"/>
    </source>
</evidence>
<dbReference type="InterPro" id="IPR051673">
    <property type="entry name" value="SSDNA_exonuclease_RecJ"/>
</dbReference>
<proteinExistence type="inferred from homology"/>
<dbReference type="EMBL" id="JBHTOD010000017">
    <property type="protein sequence ID" value="MFD1456693.1"/>
    <property type="molecule type" value="Genomic_DNA"/>
</dbReference>
<dbReference type="Pfam" id="PF01368">
    <property type="entry name" value="DHH"/>
    <property type="match status" value="1"/>
</dbReference>
<dbReference type="InterPro" id="IPR041122">
    <property type="entry name" value="RecJ_OB"/>
</dbReference>
<dbReference type="InterPro" id="IPR003156">
    <property type="entry name" value="DHHA1_dom"/>
</dbReference>
<evidence type="ECO:0000256" key="4">
    <source>
        <dbReference type="ARBA" id="ARBA00022801"/>
    </source>
</evidence>
<dbReference type="Gene3D" id="3.10.310.30">
    <property type="match status" value="1"/>
</dbReference>
<dbReference type="Proteomes" id="UP001597189">
    <property type="component" value="Unassembled WGS sequence"/>
</dbReference>
<evidence type="ECO:0000256" key="2">
    <source>
        <dbReference type="ARBA" id="ARBA00019841"/>
    </source>
</evidence>
<dbReference type="SUPFAM" id="SSF64182">
    <property type="entry name" value="DHH phosphoesterases"/>
    <property type="match status" value="1"/>
</dbReference>
<dbReference type="InterPro" id="IPR001667">
    <property type="entry name" value="DDH_dom"/>
</dbReference>
<keyword evidence="12" id="KW-1185">Reference proteome</keyword>
<evidence type="ECO:0000259" key="7">
    <source>
        <dbReference type="Pfam" id="PF01368"/>
    </source>
</evidence>
<dbReference type="GO" id="GO:0004527">
    <property type="term" value="F:exonuclease activity"/>
    <property type="evidence" value="ECO:0007669"/>
    <property type="project" value="UniProtKB-KW"/>
</dbReference>
<keyword evidence="4" id="KW-0378">Hydrolase</keyword>
<dbReference type="PANTHER" id="PTHR30255">
    <property type="entry name" value="SINGLE-STRANDED-DNA-SPECIFIC EXONUCLEASE RECJ"/>
    <property type="match status" value="1"/>
</dbReference>